<dbReference type="GO" id="GO:0004722">
    <property type="term" value="F:protein serine/threonine phosphatase activity"/>
    <property type="evidence" value="ECO:0007669"/>
    <property type="project" value="UniProtKB-EC"/>
</dbReference>
<name>A0ABV3CTW5_STREX</name>
<dbReference type="EC" id="3.1.3.16" evidence="4"/>
<dbReference type="SMART" id="SM00331">
    <property type="entry name" value="PP2C_SIG"/>
    <property type="match status" value="1"/>
</dbReference>
<evidence type="ECO:0000259" key="3">
    <source>
        <dbReference type="SMART" id="SM00331"/>
    </source>
</evidence>
<dbReference type="PANTHER" id="PTHR43156:SF2">
    <property type="entry name" value="STAGE II SPORULATION PROTEIN E"/>
    <property type="match status" value="1"/>
</dbReference>
<accession>A0ABV3CTW5</accession>
<sequence length="610" mass="65911">MKHLPPGRDGHWRLDLRAVGELLASQRERIAAYADVHRPPPREAARPAGEPPAPVPDSVSDLLDAMPMAAILVRPVLADDGRIEDFLYVARNACARAYAATHIPPGSVPPWTGPVALFERFPVMEHTGLPRMLADAHHERAPQGPEAVEWFVPRPDGPPARLSSEVHVAPCGDDLLVTWEPGHRVRMAKAAQKLVRTCWAEWNLADGTVEPSLGFDYVLGLGRTDPVPDLRGLASLIAADSLPEFYGLLYDVLLRKRNSSRELRMRGPVQRFIRVVAEPVRPKDGPVWAVRAVLIDVSDDHRRRTLARAADEEARRQRSRAAALTEVADVLRDAVLPRFQDELAPYGLDAAAVYRPDSTGSGVGGDWYKARRLPDGRLLVALGDARGHGLDAVTLMAKLRYALAGLAYTEEPVEELTRWLNEVACDDGIESTATAVIARYHPERSMLRWTCAGHPLPVLLRGTRATQLSAPPGGTGLSLGVLPGTAYTAAETVLADGDVILLCSDGLIERRDTDPDEDTARLLAAAEQCARETAPTHGHDGLQGTPNASSTCSTAPIAPTTPPFSPCAASLRHGDPRARAVRTPPPRTPYPKGFMGISSGLQRLGGESAA</sequence>
<feature type="compositionally biased region" description="Basic and acidic residues" evidence="2">
    <location>
        <begin position="36"/>
        <end position="45"/>
    </location>
</feature>
<feature type="region of interest" description="Disordered" evidence="2">
    <location>
        <begin position="571"/>
        <end position="610"/>
    </location>
</feature>
<dbReference type="Pfam" id="PF07228">
    <property type="entry name" value="SpoIIE"/>
    <property type="match status" value="1"/>
</dbReference>
<dbReference type="RefSeq" id="WP_359205963.1">
    <property type="nucleotide sequence ID" value="NZ_JBEZAM010000010.1"/>
</dbReference>
<keyword evidence="5" id="KW-1185">Reference proteome</keyword>
<dbReference type="InterPro" id="IPR001932">
    <property type="entry name" value="PPM-type_phosphatase-like_dom"/>
</dbReference>
<evidence type="ECO:0000313" key="4">
    <source>
        <dbReference type="EMBL" id="MEU7293664.1"/>
    </source>
</evidence>
<protein>
    <submittedName>
        <fullName evidence="4">PP2C family protein-serine/threonine phosphatase</fullName>
        <ecNumber evidence="4">3.1.3.16</ecNumber>
    </submittedName>
</protein>
<dbReference type="PANTHER" id="PTHR43156">
    <property type="entry name" value="STAGE II SPORULATION PROTEIN E-RELATED"/>
    <property type="match status" value="1"/>
</dbReference>
<organism evidence="4 5">
    <name type="scientific">Streptomyces exfoliatus</name>
    <name type="common">Streptomyces hydrogenans</name>
    <dbReference type="NCBI Taxonomy" id="1905"/>
    <lineage>
        <taxon>Bacteria</taxon>
        <taxon>Bacillati</taxon>
        <taxon>Actinomycetota</taxon>
        <taxon>Actinomycetes</taxon>
        <taxon>Kitasatosporales</taxon>
        <taxon>Streptomycetaceae</taxon>
        <taxon>Streptomyces</taxon>
    </lineage>
</organism>
<dbReference type="InterPro" id="IPR052016">
    <property type="entry name" value="Bact_Sigma-Reg"/>
</dbReference>
<feature type="domain" description="PPM-type phosphatase" evidence="3">
    <location>
        <begin position="348"/>
        <end position="576"/>
    </location>
</feature>
<gene>
    <name evidence="4" type="ORF">AB0A76_10730</name>
</gene>
<evidence type="ECO:0000313" key="5">
    <source>
        <dbReference type="Proteomes" id="UP001551210"/>
    </source>
</evidence>
<evidence type="ECO:0000256" key="1">
    <source>
        <dbReference type="ARBA" id="ARBA00022801"/>
    </source>
</evidence>
<dbReference type="SUPFAM" id="SSF81606">
    <property type="entry name" value="PP2C-like"/>
    <property type="match status" value="1"/>
</dbReference>
<dbReference type="Gene3D" id="3.60.40.10">
    <property type="entry name" value="PPM-type phosphatase domain"/>
    <property type="match status" value="1"/>
</dbReference>
<feature type="region of interest" description="Disordered" evidence="2">
    <location>
        <begin position="36"/>
        <end position="60"/>
    </location>
</feature>
<evidence type="ECO:0000256" key="2">
    <source>
        <dbReference type="SAM" id="MobiDB-lite"/>
    </source>
</evidence>
<dbReference type="EMBL" id="JBEZAM010000010">
    <property type="protein sequence ID" value="MEU7293664.1"/>
    <property type="molecule type" value="Genomic_DNA"/>
</dbReference>
<feature type="region of interest" description="Disordered" evidence="2">
    <location>
        <begin position="531"/>
        <end position="557"/>
    </location>
</feature>
<comment type="caution">
    <text evidence="4">The sequence shown here is derived from an EMBL/GenBank/DDBJ whole genome shotgun (WGS) entry which is preliminary data.</text>
</comment>
<reference evidence="4 5" key="1">
    <citation type="submission" date="2024-06" db="EMBL/GenBank/DDBJ databases">
        <title>The Natural Products Discovery Center: Release of the First 8490 Sequenced Strains for Exploring Actinobacteria Biosynthetic Diversity.</title>
        <authorList>
            <person name="Kalkreuter E."/>
            <person name="Kautsar S.A."/>
            <person name="Yang D."/>
            <person name="Bader C.D."/>
            <person name="Teijaro C.N."/>
            <person name="Fluegel L."/>
            <person name="Davis C.M."/>
            <person name="Simpson J.R."/>
            <person name="Lauterbach L."/>
            <person name="Steele A.D."/>
            <person name="Gui C."/>
            <person name="Meng S."/>
            <person name="Li G."/>
            <person name="Viehrig K."/>
            <person name="Ye F."/>
            <person name="Su P."/>
            <person name="Kiefer A.F."/>
            <person name="Nichols A."/>
            <person name="Cepeda A.J."/>
            <person name="Yan W."/>
            <person name="Fan B."/>
            <person name="Jiang Y."/>
            <person name="Adhikari A."/>
            <person name="Zheng C.-J."/>
            <person name="Schuster L."/>
            <person name="Cowan T.M."/>
            <person name="Smanski M.J."/>
            <person name="Chevrette M.G."/>
            <person name="De Carvalho L.P.S."/>
            <person name="Shen B."/>
        </authorList>
    </citation>
    <scope>NUCLEOTIDE SEQUENCE [LARGE SCALE GENOMIC DNA]</scope>
    <source>
        <strain evidence="4 5">NPDC045705</strain>
    </source>
</reference>
<proteinExistence type="predicted"/>
<dbReference type="InterPro" id="IPR036457">
    <property type="entry name" value="PPM-type-like_dom_sf"/>
</dbReference>
<feature type="compositionally biased region" description="Polar residues" evidence="2">
    <location>
        <begin position="544"/>
        <end position="554"/>
    </location>
</feature>
<keyword evidence="1 4" id="KW-0378">Hydrolase</keyword>
<dbReference type="Proteomes" id="UP001551210">
    <property type="component" value="Unassembled WGS sequence"/>
</dbReference>